<accession>A0A934TYE0</accession>
<sequence length="133" mass="15069">MFETAFPGTQTFLPLFTNAAAQPLPRFHQHSAIYNKAGRARIQSTFSGVCLVFIWCLLLFGNTLSHSDIRPENGLNTDIIANHLQRQTPVKPFGRHSKTACRGFKSFCPCQTQKSEKWLEQAILRTFPFDIPT</sequence>
<evidence type="ECO:0000313" key="2">
    <source>
        <dbReference type="Proteomes" id="UP000633365"/>
    </source>
</evidence>
<dbReference type="AlphaFoldDB" id="A0A934TYE0"/>
<dbReference type="Proteomes" id="UP000633365">
    <property type="component" value="Unassembled WGS sequence"/>
</dbReference>
<dbReference type="RefSeq" id="WP_201427090.1">
    <property type="nucleotide sequence ID" value="NZ_JAEQMG010000047.1"/>
</dbReference>
<reference evidence="1" key="1">
    <citation type="submission" date="2021-01" db="EMBL/GenBank/DDBJ databases">
        <title>Genome public.</title>
        <authorList>
            <person name="Liu C."/>
            <person name="Sun Q."/>
        </authorList>
    </citation>
    <scope>NUCLEOTIDE SEQUENCE</scope>
    <source>
        <strain evidence="1">M6</strain>
    </source>
</reference>
<evidence type="ECO:0000313" key="1">
    <source>
        <dbReference type="EMBL" id="MBK6087946.1"/>
    </source>
</evidence>
<protein>
    <submittedName>
        <fullName evidence="1">Uncharacterized protein</fullName>
    </submittedName>
</protein>
<comment type="caution">
    <text evidence="1">The sequence shown here is derived from an EMBL/GenBank/DDBJ whole genome shotgun (WGS) entry which is preliminary data.</text>
</comment>
<organism evidence="1 2">
    <name type="scientific">Ruminococcus difficilis</name>
    <dbReference type="NCBI Taxonomy" id="2763069"/>
    <lineage>
        <taxon>Bacteria</taxon>
        <taxon>Bacillati</taxon>
        <taxon>Bacillota</taxon>
        <taxon>Clostridia</taxon>
        <taxon>Eubacteriales</taxon>
        <taxon>Oscillospiraceae</taxon>
        <taxon>Ruminococcus</taxon>
    </lineage>
</organism>
<keyword evidence="2" id="KW-1185">Reference proteome</keyword>
<proteinExistence type="predicted"/>
<dbReference type="EMBL" id="JAEQMG010000047">
    <property type="protein sequence ID" value="MBK6087946.1"/>
    <property type="molecule type" value="Genomic_DNA"/>
</dbReference>
<name>A0A934TYE0_9FIRM</name>
<gene>
    <name evidence="1" type="ORF">JKK62_04655</name>
</gene>